<dbReference type="PANTHER" id="PTHR23521">
    <property type="entry name" value="TRANSPORTER MFS SUPERFAMILY"/>
    <property type="match status" value="1"/>
</dbReference>
<evidence type="ECO:0000256" key="6">
    <source>
        <dbReference type="ARBA" id="ARBA00023136"/>
    </source>
</evidence>
<protein>
    <submittedName>
        <fullName evidence="9">MFS family permease</fullName>
    </submittedName>
</protein>
<evidence type="ECO:0000259" key="8">
    <source>
        <dbReference type="PROSITE" id="PS50850"/>
    </source>
</evidence>
<name>A0ABV2MY75_9HYPH</name>
<dbReference type="PANTHER" id="PTHR23521:SF2">
    <property type="entry name" value="TRANSPORTER MFS SUPERFAMILY"/>
    <property type="match status" value="1"/>
</dbReference>
<sequence length="399" mass="42155">MPDNRTMTAEAEARDDGHVQWLPMIAAIAAISVVGIAIGLGMPLLSIILETRGHSASMIGLNTAIAGIASIVAAPLATPLATRFGVALTMLAMIAIGALAFVGFYFAPFFWMWFPLRALLHLSLTVLFILSEFWISTSAPPHRRGLVLGIYATVLSLGFAAGPWLFSKLGSGGFLPFGTTVALVALAAIPIIAARRESPPIHVDGETKTGFLRYIWLVPTATAAVLVFGAVETGGFALFPVYGNRIGYSEADAALLLTMIGLGNVLMQIPIGMISDKVSDRRYLLLLCASVGLVGTAFMPLFAQNWHLMAGLLFLWGGVVAALYTVGLAHLGSQLSGHELASANAAFVLCYGIGMVLGPQAIGIGMDLFGPPGFGWSLALFFGAYMTLAIGRMLLRSRR</sequence>
<keyword evidence="5 7" id="KW-1133">Transmembrane helix</keyword>
<dbReference type="CDD" id="cd17477">
    <property type="entry name" value="MFS_YcaD_like"/>
    <property type="match status" value="1"/>
</dbReference>
<dbReference type="PROSITE" id="PS50850">
    <property type="entry name" value="MFS"/>
    <property type="match status" value="1"/>
</dbReference>
<evidence type="ECO:0000256" key="2">
    <source>
        <dbReference type="ARBA" id="ARBA00022448"/>
    </source>
</evidence>
<evidence type="ECO:0000256" key="4">
    <source>
        <dbReference type="ARBA" id="ARBA00022692"/>
    </source>
</evidence>
<dbReference type="InterPro" id="IPR011701">
    <property type="entry name" value="MFS"/>
</dbReference>
<feature type="domain" description="Major facilitator superfamily (MFS) profile" evidence="8">
    <location>
        <begin position="23"/>
        <end position="399"/>
    </location>
</feature>
<keyword evidence="3" id="KW-1003">Cell membrane</keyword>
<evidence type="ECO:0000256" key="5">
    <source>
        <dbReference type="ARBA" id="ARBA00022989"/>
    </source>
</evidence>
<gene>
    <name evidence="9" type="ORF">ABID37_000743</name>
</gene>
<reference evidence="9 10" key="1">
    <citation type="submission" date="2024-06" db="EMBL/GenBank/DDBJ databases">
        <title>Genomic Encyclopedia of Type Strains, Phase IV (KMG-IV): sequencing the most valuable type-strain genomes for metagenomic binning, comparative biology and taxonomic classification.</title>
        <authorList>
            <person name="Goeker M."/>
        </authorList>
    </citation>
    <scope>NUCLEOTIDE SEQUENCE [LARGE SCALE GENOMIC DNA]</scope>
    <source>
        <strain evidence="9 10">DSM 27865</strain>
    </source>
</reference>
<accession>A0ABV2MY75</accession>
<keyword evidence="10" id="KW-1185">Reference proteome</keyword>
<keyword evidence="6 7" id="KW-0472">Membrane</keyword>
<feature type="transmembrane region" description="Helical" evidence="7">
    <location>
        <begin position="308"/>
        <end position="331"/>
    </location>
</feature>
<organism evidence="9 10">
    <name type="scientific">Aquamicrobium terrae</name>
    <dbReference type="NCBI Taxonomy" id="1324945"/>
    <lineage>
        <taxon>Bacteria</taxon>
        <taxon>Pseudomonadati</taxon>
        <taxon>Pseudomonadota</taxon>
        <taxon>Alphaproteobacteria</taxon>
        <taxon>Hyphomicrobiales</taxon>
        <taxon>Phyllobacteriaceae</taxon>
        <taxon>Aquamicrobium</taxon>
    </lineage>
</organism>
<dbReference type="Gene3D" id="1.20.1250.20">
    <property type="entry name" value="MFS general substrate transporter like domains"/>
    <property type="match status" value="2"/>
</dbReference>
<feature type="transmembrane region" description="Helical" evidence="7">
    <location>
        <begin position="146"/>
        <end position="166"/>
    </location>
</feature>
<dbReference type="InterPro" id="IPR036259">
    <property type="entry name" value="MFS_trans_sf"/>
</dbReference>
<feature type="transmembrane region" description="Helical" evidence="7">
    <location>
        <begin position="283"/>
        <end position="302"/>
    </location>
</feature>
<keyword evidence="2" id="KW-0813">Transport</keyword>
<feature type="transmembrane region" description="Helical" evidence="7">
    <location>
        <begin position="172"/>
        <end position="193"/>
    </location>
</feature>
<keyword evidence="4 7" id="KW-0812">Transmembrane</keyword>
<dbReference type="InterPro" id="IPR020846">
    <property type="entry name" value="MFS_dom"/>
</dbReference>
<feature type="transmembrane region" description="Helical" evidence="7">
    <location>
        <begin position="343"/>
        <end position="362"/>
    </location>
</feature>
<feature type="transmembrane region" description="Helical" evidence="7">
    <location>
        <begin position="84"/>
        <end position="107"/>
    </location>
</feature>
<dbReference type="EMBL" id="JBEPML010000002">
    <property type="protein sequence ID" value="MET3790552.1"/>
    <property type="molecule type" value="Genomic_DNA"/>
</dbReference>
<dbReference type="Pfam" id="PF07690">
    <property type="entry name" value="MFS_1"/>
    <property type="match status" value="1"/>
</dbReference>
<feature type="transmembrane region" description="Helical" evidence="7">
    <location>
        <begin position="55"/>
        <end position="77"/>
    </location>
</feature>
<evidence type="ECO:0000256" key="7">
    <source>
        <dbReference type="SAM" id="Phobius"/>
    </source>
</evidence>
<proteinExistence type="predicted"/>
<feature type="transmembrane region" description="Helical" evidence="7">
    <location>
        <begin position="113"/>
        <end position="134"/>
    </location>
</feature>
<evidence type="ECO:0000313" key="9">
    <source>
        <dbReference type="EMBL" id="MET3790552.1"/>
    </source>
</evidence>
<dbReference type="InterPro" id="IPR047200">
    <property type="entry name" value="MFS_YcaD-like"/>
</dbReference>
<evidence type="ECO:0000256" key="1">
    <source>
        <dbReference type="ARBA" id="ARBA00004651"/>
    </source>
</evidence>
<feature type="transmembrane region" description="Helical" evidence="7">
    <location>
        <begin position="253"/>
        <end position="271"/>
    </location>
</feature>
<dbReference type="Proteomes" id="UP001549076">
    <property type="component" value="Unassembled WGS sequence"/>
</dbReference>
<evidence type="ECO:0000256" key="3">
    <source>
        <dbReference type="ARBA" id="ARBA00022475"/>
    </source>
</evidence>
<comment type="subcellular location">
    <subcellularLocation>
        <location evidence="1">Cell membrane</location>
        <topology evidence="1">Multi-pass membrane protein</topology>
    </subcellularLocation>
</comment>
<feature type="transmembrane region" description="Helical" evidence="7">
    <location>
        <begin position="374"/>
        <end position="395"/>
    </location>
</feature>
<feature type="transmembrane region" description="Helical" evidence="7">
    <location>
        <begin position="214"/>
        <end position="241"/>
    </location>
</feature>
<comment type="caution">
    <text evidence="9">The sequence shown here is derived from an EMBL/GenBank/DDBJ whole genome shotgun (WGS) entry which is preliminary data.</text>
</comment>
<feature type="transmembrane region" description="Helical" evidence="7">
    <location>
        <begin position="21"/>
        <end position="49"/>
    </location>
</feature>
<evidence type="ECO:0000313" key="10">
    <source>
        <dbReference type="Proteomes" id="UP001549076"/>
    </source>
</evidence>
<dbReference type="SUPFAM" id="SSF103473">
    <property type="entry name" value="MFS general substrate transporter"/>
    <property type="match status" value="1"/>
</dbReference>